<organism evidence="2 3">
    <name type="scientific">Absidia repens</name>
    <dbReference type="NCBI Taxonomy" id="90262"/>
    <lineage>
        <taxon>Eukaryota</taxon>
        <taxon>Fungi</taxon>
        <taxon>Fungi incertae sedis</taxon>
        <taxon>Mucoromycota</taxon>
        <taxon>Mucoromycotina</taxon>
        <taxon>Mucoromycetes</taxon>
        <taxon>Mucorales</taxon>
        <taxon>Cunninghamellaceae</taxon>
        <taxon>Absidia</taxon>
    </lineage>
</organism>
<evidence type="ECO:0000313" key="3">
    <source>
        <dbReference type="Proteomes" id="UP000193560"/>
    </source>
</evidence>
<feature type="region of interest" description="Disordered" evidence="1">
    <location>
        <begin position="134"/>
        <end position="211"/>
    </location>
</feature>
<proteinExistence type="predicted"/>
<protein>
    <submittedName>
        <fullName evidence="2">Uncharacterized protein</fullName>
    </submittedName>
</protein>
<feature type="compositionally biased region" description="Polar residues" evidence="1">
    <location>
        <begin position="22"/>
        <end position="40"/>
    </location>
</feature>
<feature type="compositionally biased region" description="Polar residues" evidence="1">
    <location>
        <begin position="230"/>
        <end position="240"/>
    </location>
</feature>
<dbReference type="EMBL" id="MCGE01000001">
    <property type="protein sequence ID" value="ORZ26145.1"/>
    <property type="molecule type" value="Genomic_DNA"/>
</dbReference>
<evidence type="ECO:0000313" key="2">
    <source>
        <dbReference type="EMBL" id="ORZ26145.1"/>
    </source>
</evidence>
<feature type="region of interest" description="Disordered" evidence="1">
    <location>
        <begin position="1"/>
        <end position="112"/>
    </location>
</feature>
<comment type="caution">
    <text evidence="2">The sequence shown here is derived from an EMBL/GenBank/DDBJ whole genome shotgun (WGS) entry which is preliminary data.</text>
</comment>
<feature type="compositionally biased region" description="Pro residues" evidence="1">
    <location>
        <begin position="156"/>
        <end position="171"/>
    </location>
</feature>
<accession>A0A1X2J2X7</accession>
<feature type="compositionally biased region" description="Low complexity" evidence="1">
    <location>
        <begin position="197"/>
        <end position="208"/>
    </location>
</feature>
<feature type="compositionally biased region" description="Low complexity" evidence="1">
    <location>
        <begin position="49"/>
        <end position="63"/>
    </location>
</feature>
<sequence>MNEERPSKTAMDIPNPYHASTMDITTNSTFVRSPSSTQRAKSARPAITLSPSSLCSPPLSSPSKTTAIPSSSNNTDTKKQQHISSTESPQQKDQPERRTVRRTSLLLKSKALSRVMHQAEEEIHLADLEMRQEHGTTLHLKSRLAATTSGHGTEAHPPPPPPLPSPFPFPPWTSSATNSISSNIHASSTPPIPIDMSSSSSSSSLSSSPMAYQCSKLNPELEMTNFQFENLPSPMQSSFKSIKRKGKYS</sequence>
<reference evidence="2 3" key="1">
    <citation type="submission" date="2016-07" db="EMBL/GenBank/DDBJ databases">
        <title>Pervasive Adenine N6-methylation of Active Genes in Fungi.</title>
        <authorList>
            <consortium name="DOE Joint Genome Institute"/>
            <person name="Mondo S.J."/>
            <person name="Dannebaum R.O."/>
            <person name="Kuo R.C."/>
            <person name="Labutti K."/>
            <person name="Haridas S."/>
            <person name="Kuo A."/>
            <person name="Salamov A."/>
            <person name="Ahrendt S.R."/>
            <person name="Lipzen A."/>
            <person name="Sullivan W."/>
            <person name="Andreopoulos W.B."/>
            <person name="Clum A."/>
            <person name="Lindquist E."/>
            <person name="Daum C."/>
            <person name="Ramamoorthy G.K."/>
            <person name="Gryganskyi A."/>
            <person name="Culley D."/>
            <person name="Magnuson J.K."/>
            <person name="James T.Y."/>
            <person name="O'Malley M.A."/>
            <person name="Stajich J.E."/>
            <person name="Spatafora J.W."/>
            <person name="Visel A."/>
            <person name="Grigoriev I.V."/>
        </authorList>
    </citation>
    <scope>NUCLEOTIDE SEQUENCE [LARGE SCALE GENOMIC DNA]</scope>
    <source>
        <strain evidence="2 3">NRRL 1336</strain>
    </source>
</reference>
<evidence type="ECO:0000256" key="1">
    <source>
        <dbReference type="SAM" id="MobiDB-lite"/>
    </source>
</evidence>
<gene>
    <name evidence="2" type="ORF">BCR42DRAFT_20516</name>
</gene>
<name>A0A1X2J2X7_9FUNG</name>
<keyword evidence="3" id="KW-1185">Reference proteome</keyword>
<dbReference type="STRING" id="90262.A0A1X2J2X7"/>
<dbReference type="OrthoDB" id="340550at2759"/>
<feature type="compositionally biased region" description="Polar residues" evidence="1">
    <location>
        <begin position="82"/>
        <end position="92"/>
    </location>
</feature>
<feature type="compositionally biased region" description="Low complexity" evidence="1">
    <location>
        <begin position="173"/>
        <end position="188"/>
    </location>
</feature>
<feature type="compositionally biased region" description="Polar residues" evidence="1">
    <location>
        <begin position="64"/>
        <end position="75"/>
    </location>
</feature>
<feature type="region of interest" description="Disordered" evidence="1">
    <location>
        <begin position="230"/>
        <end position="249"/>
    </location>
</feature>
<dbReference type="AlphaFoldDB" id="A0A1X2J2X7"/>
<dbReference type="Proteomes" id="UP000193560">
    <property type="component" value="Unassembled WGS sequence"/>
</dbReference>